<organism evidence="2">
    <name type="scientific">hydrothermal vent metagenome</name>
    <dbReference type="NCBI Taxonomy" id="652676"/>
    <lineage>
        <taxon>unclassified sequences</taxon>
        <taxon>metagenomes</taxon>
        <taxon>ecological metagenomes</taxon>
    </lineage>
</organism>
<dbReference type="PANTHER" id="PTHR33175">
    <property type="entry name" value="DNA-BINDING PROTEIN HU"/>
    <property type="match status" value="1"/>
</dbReference>
<proteinExistence type="predicted"/>
<dbReference type="SMART" id="SM00411">
    <property type="entry name" value="BHL"/>
    <property type="match status" value="1"/>
</dbReference>
<dbReference type="PRINTS" id="PR01727">
    <property type="entry name" value="DNABINDINGHU"/>
</dbReference>
<evidence type="ECO:0000256" key="1">
    <source>
        <dbReference type="ARBA" id="ARBA00023125"/>
    </source>
</evidence>
<gene>
    <name evidence="2" type="ORF">MNB_SUP05-5-636</name>
</gene>
<dbReference type="AlphaFoldDB" id="A0A1W1C8U6"/>
<dbReference type="PANTHER" id="PTHR33175:SF3">
    <property type="entry name" value="DNA-BINDING PROTEIN HU-BETA"/>
    <property type="match status" value="1"/>
</dbReference>
<keyword evidence="1" id="KW-0238">DNA-binding</keyword>
<dbReference type="GO" id="GO:0030527">
    <property type="term" value="F:structural constituent of chromatin"/>
    <property type="evidence" value="ECO:0007669"/>
    <property type="project" value="InterPro"/>
</dbReference>
<dbReference type="CDD" id="cd13836">
    <property type="entry name" value="IHF_B"/>
    <property type="match status" value="1"/>
</dbReference>
<dbReference type="Pfam" id="PF00216">
    <property type="entry name" value="Bac_DNA_binding"/>
    <property type="match status" value="1"/>
</dbReference>
<name>A0A1W1C8U6_9ZZZZ</name>
<dbReference type="Gene3D" id="4.10.520.10">
    <property type="entry name" value="IHF-like DNA-binding proteins"/>
    <property type="match status" value="1"/>
</dbReference>
<dbReference type="InterPro" id="IPR000119">
    <property type="entry name" value="Hist_DNA-bd"/>
</dbReference>
<reference evidence="2" key="1">
    <citation type="submission" date="2016-10" db="EMBL/GenBank/DDBJ databases">
        <authorList>
            <person name="de Groot N.N."/>
        </authorList>
    </citation>
    <scope>NUCLEOTIDE SEQUENCE</scope>
</reference>
<evidence type="ECO:0000313" key="2">
    <source>
        <dbReference type="EMBL" id="SFV62177.1"/>
    </source>
</evidence>
<dbReference type="EMBL" id="FPHJ01000036">
    <property type="protein sequence ID" value="SFV62177.1"/>
    <property type="molecule type" value="Genomic_DNA"/>
</dbReference>
<accession>A0A1W1C8U6</accession>
<dbReference type="GO" id="GO:0005829">
    <property type="term" value="C:cytosol"/>
    <property type="evidence" value="ECO:0007669"/>
    <property type="project" value="TreeGrafter"/>
</dbReference>
<dbReference type="SUPFAM" id="SSF47729">
    <property type="entry name" value="IHF-like DNA-binding proteins"/>
    <property type="match status" value="1"/>
</dbReference>
<protein>
    <submittedName>
        <fullName evidence="2">Integration host factor beta subunit</fullName>
    </submittedName>
</protein>
<dbReference type="GO" id="GO:0003677">
    <property type="term" value="F:DNA binding"/>
    <property type="evidence" value="ECO:0007669"/>
    <property type="project" value="UniProtKB-KW"/>
</dbReference>
<dbReference type="InterPro" id="IPR010992">
    <property type="entry name" value="IHF-like_DNA-bd_dom_sf"/>
</dbReference>
<sequence length="90" mass="10331">MNKSELITSLCDESGLSHKEVKLSVDILFQTLEESLVKNERIEIRGFGSFYHKKRKPFIGTNPKTRKKIAIPEKVSIAFRPSKTLKELLN</sequence>